<evidence type="ECO:0000313" key="2">
    <source>
        <dbReference type="Proteomes" id="UP000265801"/>
    </source>
</evidence>
<protein>
    <recommendedName>
        <fullName evidence="3">Rhodanese-like domain-containing protein</fullName>
    </recommendedName>
</protein>
<gene>
    <name evidence="1" type="ORF">D3H55_09425</name>
</gene>
<dbReference type="Proteomes" id="UP000265801">
    <property type="component" value="Unassembled WGS sequence"/>
</dbReference>
<evidence type="ECO:0000313" key="1">
    <source>
        <dbReference type="EMBL" id="RIW34721.1"/>
    </source>
</evidence>
<keyword evidence="2" id="KW-1185">Reference proteome</keyword>
<organism evidence="1 2">
    <name type="scientific">Bacillus salacetis</name>
    <dbReference type="NCBI Taxonomy" id="2315464"/>
    <lineage>
        <taxon>Bacteria</taxon>
        <taxon>Bacillati</taxon>
        <taxon>Bacillota</taxon>
        <taxon>Bacilli</taxon>
        <taxon>Bacillales</taxon>
        <taxon>Bacillaceae</taxon>
        <taxon>Bacillus</taxon>
    </lineage>
</organism>
<sequence length="125" mass="14029">MLLLIIIAASLLTALYKRYIPVAGVKQYDAAPAETDSIQILDVRDYNQSSHNPIPQALNLPVAYMNRNWHELSGIRIHVVASTKLEKNMSIRILKRKGYEVAGFTLTEQQSPPKQNNGKGYCYGI</sequence>
<evidence type="ECO:0008006" key="3">
    <source>
        <dbReference type="Google" id="ProtNLM"/>
    </source>
</evidence>
<dbReference type="SUPFAM" id="SSF52821">
    <property type="entry name" value="Rhodanese/Cell cycle control phosphatase"/>
    <property type="match status" value="1"/>
</dbReference>
<dbReference type="OrthoDB" id="2967651at2"/>
<dbReference type="RefSeq" id="WP_119546659.1">
    <property type="nucleotide sequence ID" value="NZ_QXIR01000010.1"/>
</dbReference>
<reference evidence="1 2" key="1">
    <citation type="submission" date="2018-09" db="EMBL/GenBank/DDBJ databases">
        <title>Bacillus saliacetes sp. nov., isolated from Thai shrimp paste (Ka-pi).</title>
        <authorList>
            <person name="Daroonpunt R."/>
            <person name="Tanasupawat S."/>
            <person name="Yiamsombut S."/>
        </authorList>
    </citation>
    <scope>NUCLEOTIDE SEQUENCE [LARGE SCALE GENOMIC DNA]</scope>
    <source>
        <strain evidence="1 2">SKP7-4</strain>
    </source>
</reference>
<name>A0A3A1R4D8_9BACI</name>
<dbReference type="EMBL" id="QXIR01000010">
    <property type="protein sequence ID" value="RIW34721.1"/>
    <property type="molecule type" value="Genomic_DNA"/>
</dbReference>
<dbReference type="AlphaFoldDB" id="A0A3A1R4D8"/>
<dbReference type="Gene3D" id="3.40.250.10">
    <property type="entry name" value="Rhodanese-like domain"/>
    <property type="match status" value="1"/>
</dbReference>
<accession>A0A3A1R4D8</accession>
<comment type="caution">
    <text evidence="1">The sequence shown here is derived from an EMBL/GenBank/DDBJ whole genome shotgun (WGS) entry which is preliminary data.</text>
</comment>
<dbReference type="InterPro" id="IPR036873">
    <property type="entry name" value="Rhodanese-like_dom_sf"/>
</dbReference>
<proteinExistence type="predicted"/>